<evidence type="ECO:0000313" key="3">
    <source>
        <dbReference type="Proteomes" id="UP000004067"/>
    </source>
</evidence>
<feature type="domain" description="NAD(P)-binding" evidence="1">
    <location>
        <begin position="38"/>
        <end position="349"/>
    </location>
</feature>
<dbReference type="PANTHER" id="PTHR43000">
    <property type="entry name" value="DTDP-D-GLUCOSE 4,6-DEHYDRATASE-RELATED"/>
    <property type="match status" value="1"/>
</dbReference>
<dbReference type="NCBIfam" id="TIGR02622">
    <property type="entry name" value="CDP_4_6_dhtase"/>
    <property type="match status" value="1"/>
</dbReference>
<dbReference type="InterPro" id="IPR013445">
    <property type="entry name" value="CDP_4_6_deHydtase"/>
</dbReference>
<dbReference type="HOGENOM" id="CLU_007383_1_7_9"/>
<dbReference type="Gene3D" id="3.40.50.720">
    <property type="entry name" value="NAD(P)-binding Rossmann-like Domain"/>
    <property type="match status" value="1"/>
</dbReference>
<dbReference type="EMBL" id="AFHQ01000004">
    <property type="protein sequence ID" value="EGK62424.1"/>
    <property type="molecule type" value="Genomic_DNA"/>
</dbReference>
<name>F5RIY6_9FIRM</name>
<dbReference type="eggNOG" id="COG0451">
    <property type="taxonomic scope" value="Bacteria"/>
</dbReference>
<dbReference type="EC" id="4.2.1.45" evidence="2"/>
<dbReference type="SUPFAM" id="SSF51735">
    <property type="entry name" value="NAD(P)-binding Rossmann-fold domains"/>
    <property type="match status" value="1"/>
</dbReference>
<gene>
    <name evidence="2" type="primary">rfbG</name>
    <name evidence="2" type="ORF">HMPREF9081_0171</name>
</gene>
<organism evidence="2 3">
    <name type="scientific">Centipeda periodontii DSM 2778</name>
    <dbReference type="NCBI Taxonomy" id="888060"/>
    <lineage>
        <taxon>Bacteria</taxon>
        <taxon>Bacillati</taxon>
        <taxon>Bacillota</taxon>
        <taxon>Negativicutes</taxon>
        <taxon>Selenomonadales</taxon>
        <taxon>Selenomonadaceae</taxon>
        <taxon>Centipeda</taxon>
    </lineage>
</organism>
<proteinExistence type="predicted"/>
<comment type="caution">
    <text evidence="2">The sequence shown here is derived from an EMBL/GenBank/DDBJ whole genome shotgun (WGS) entry which is preliminary data.</text>
</comment>
<dbReference type="Pfam" id="PF16363">
    <property type="entry name" value="GDP_Man_Dehyd"/>
    <property type="match status" value="1"/>
</dbReference>
<keyword evidence="3" id="KW-1185">Reference proteome</keyword>
<evidence type="ECO:0000259" key="1">
    <source>
        <dbReference type="Pfam" id="PF16363"/>
    </source>
</evidence>
<keyword evidence="2" id="KW-0456">Lyase</keyword>
<dbReference type="GO" id="GO:0047733">
    <property type="term" value="F:CDP-glucose 4,6-dehydratase activity"/>
    <property type="evidence" value="ECO:0007669"/>
    <property type="project" value="UniProtKB-EC"/>
</dbReference>
<reference evidence="2 3" key="1">
    <citation type="submission" date="2011-04" db="EMBL/GenBank/DDBJ databases">
        <authorList>
            <person name="Muzny D."/>
            <person name="Qin X."/>
            <person name="Deng J."/>
            <person name="Jiang H."/>
            <person name="Liu Y."/>
            <person name="Qu J."/>
            <person name="Song X.-Z."/>
            <person name="Zhang L."/>
            <person name="Thornton R."/>
            <person name="Coyle M."/>
            <person name="Francisco L."/>
            <person name="Jackson L."/>
            <person name="Javaid M."/>
            <person name="Korchina V."/>
            <person name="Kovar C."/>
            <person name="Mata R."/>
            <person name="Mathew T."/>
            <person name="Ngo R."/>
            <person name="Nguyen L."/>
            <person name="Nguyen N."/>
            <person name="Okwuonu G."/>
            <person name="Ongeri F."/>
            <person name="Pham C."/>
            <person name="Simmons D."/>
            <person name="Wilczek-Boney K."/>
            <person name="Hale W."/>
            <person name="Jakkamsetti A."/>
            <person name="Pham P."/>
            <person name="Ruth R."/>
            <person name="San Lucas F."/>
            <person name="Warren J."/>
            <person name="Zhang J."/>
            <person name="Zhao Z."/>
            <person name="Zhou C."/>
            <person name="Zhu D."/>
            <person name="Lee S."/>
            <person name="Bess C."/>
            <person name="Blankenburg K."/>
            <person name="Forbes L."/>
            <person name="Fu Q."/>
            <person name="Gubbala S."/>
            <person name="Hirani K."/>
            <person name="Jayaseelan J.C."/>
            <person name="Lara F."/>
            <person name="Munidasa M."/>
            <person name="Palculict T."/>
            <person name="Patil S."/>
            <person name="Pu L.-L."/>
            <person name="Saada N."/>
            <person name="Tang L."/>
            <person name="Weissenberger G."/>
            <person name="Zhu Y."/>
            <person name="Hemphill L."/>
            <person name="Shang Y."/>
            <person name="Youmans B."/>
            <person name="Ayvaz T."/>
            <person name="Ross M."/>
            <person name="Santibanez J."/>
            <person name="Aqrawi P."/>
            <person name="Gross S."/>
            <person name="Joshi V."/>
            <person name="Fowler G."/>
            <person name="Nazareth L."/>
            <person name="Reid J."/>
            <person name="Worley K."/>
            <person name="Petrosino J."/>
            <person name="Highlander S."/>
            <person name="Gibbs R."/>
        </authorList>
    </citation>
    <scope>NUCLEOTIDE SEQUENCE [LARGE SCALE GENOMIC DNA]</scope>
    <source>
        <strain evidence="2 3">DSM 2778</strain>
    </source>
</reference>
<dbReference type="InterPro" id="IPR036291">
    <property type="entry name" value="NAD(P)-bd_dom_sf"/>
</dbReference>
<dbReference type="Proteomes" id="UP000004067">
    <property type="component" value="Unassembled WGS sequence"/>
</dbReference>
<protein>
    <submittedName>
        <fullName evidence="2">CDP-glucose-4,6-dehydratase</fullName>
        <ecNumber evidence="2">4.2.1.45</ecNumber>
    </submittedName>
</protein>
<sequence length="377" mass="41794">MEKSRRTGIVNLDVAMELGRNGGAMGDLNFYEGKRVFLTGHTGFKGMWLSLLLLRAGAEVTGFSLDAPTKGGAQALSHLGILKEMRDVRGDVRDLAALRRTFDEADPEIVFHLAAQPIVRESYRRPVDTFAANVMGTVNLLECVRASDTVHSVLVVTTDKVYENKEWAWGYRENEPLMGYDPYSASKSCAELAVYSYRQSFFADGAVRLSTARAGNVIGGGDFAPDRIIPDCIRAAVRGQVIDIRNPHSTRPYQHVLEPLSVYLTIAARQAADASLVGAWNVGPDDADCVTTGELANIFCRTWGEGAHWQTHADNGPHEAHFLKLDCSKIKSELGWKPRWHIADAVEKTVEWAKAWAADSDMRAVTEEQVREFFRNH</sequence>
<dbReference type="CDD" id="cd05252">
    <property type="entry name" value="CDP_GD_SDR_e"/>
    <property type="match status" value="1"/>
</dbReference>
<dbReference type="Gene3D" id="3.90.25.10">
    <property type="entry name" value="UDP-galactose 4-epimerase, domain 1"/>
    <property type="match status" value="1"/>
</dbReference>
<dbReference type="InterPro" id="IPR016040">
    <property type="entry name" value="NAD(P)-bd_dom"/>
</dbReference>
<dbReference type="STRING" id="888060.HMPREF9081_0171"/>
<accession>F5RIY6</accession>
<dbReference type="AlphaFoldDB" id="F5RIY6"/>
<evidence type="ECO:0000313" key="2">
    <source>
        <dbReference type="EMBL" id="EGK62424.1"/>
    </source>
</evidence>